<dbReference type="EMBL" id="CAWUOM010000076">
    <property type="protein sequence ID" value="CAK7270668.1"/>
    <property type="molecule type" value="Genomic_DNA"/>
</dbReference>
<organism evidence="2 3">
    <name type="scientific">Sporothrix epigloea</name>
    <dbReference type="NCBI Taxonomy" id="1892477"/>
    <lineage>
        <taxon>Eukaryota</taxon>
        <taxon>Fungi</taxon>
        <taxon>Dikarya</taxon>
        <taxon>Ascomycota</taxon>
        <taxon>Pezizomycotina</taxon>
        <taxon>Sordariomycetes</taxon>
        <taxon>Sordariomycetidae</taxon>
        <taxon>Ophiostomatales</taxon>
        <taxon>Ophiostomataceae</taxon>
        <taxon>Sporothrix</taxon>
    </lineage>
</organism>
<gene>
    <name evidence="2" type="ORF">SEPCBS57363_004218</name>
</gene>
<keyword evidence="3" id="KW-1185">Reference proteome</keyword>
<dbReference type="InterPro" id="IPR027417">
    <property type="entry name" value="P-loop_NTPase"/>
</dbReference>
<feature type="region of interest" description="Disordered" evidence="1">
    <location>
        <begin position="369"/>
        <end position="400"/>
    </location>
</feature>
<dbReference type="Proteomes" id="UP001642501">
    <property type="component" value="Unassembled WGS sequence"/>
</dbReference>
<sequence>MDWFRSSLDLFQKQDGHHHSEMDSRYPMVLITGLPAVGKSAVARELANLLEGSHDRFAQGNKTRPSAREAAWTFFVDPRRRPRPGLLRSPGPTGCRRRACSSPVEYFADGKAIVVNVDHLSCMEDLRENQKSDTSEKGATAADSATQTASEVRWYCNSLASLQPGFQAAPETIRRLDRGRRLAMERYVMPKETKESSIILTECLYDDDRNGKSETAAAAYKTAATVFQRRLIPIYLTCELSEHQRRFKCRQRDAAEILRDIQDPAKTLNIPENDITALTPDQGLDKASAFFKHQAKAEGSLYIFSKPADYKDGRFSVPAKTRVGDFEQIDLPSEYQGCRIDTTGLTPLEVAGIIQKFCQDVMRGRPLQTWEGWKKDKTPEGDGGDKKQKSRSKTECLFIN</sequence>
<evidence type="ECO:0000313" key="2">
    <source>
        <dbReference type="EMBL" id="CAK7270668.1"/>
    </source>
</evidence>
<dbReference type="CDD" id="cd02019">
    <property type="entry name" value="NK"/>
    <property type="match status" value="1"/>
</dbReference>
<accession>A0ABP0DQT7</accession>
<feature type="compositionally biased region" description="Basic and acidic residues" evidence="1">
    <location>
        <begin position="372"/>
        <end position="387"/>
    </location>
</feature>
<name>A0ABP0DQT7_9PEZI</name>
<proteinExistence type="predicted"/>
<dbReference type="SUPFAM" id="SSF52540">
    <property type="entry name" value="P-loop containing nucleoside triphosphate hydrolases"/>
    <property type="match status" value="1"/>
</dbReference>
<evidence type="ECO:0000256" key="1">
    <source>
        <dbReference type="SAM" id="MobiDB-lite"/>
    </source>
</evidence>
<reference evidence="2 3" key="1">
    <citation type="submission" date="2024-01" db="EMBL/GenBank/DDBJ databases">
        <authorList>
            <person name="Allen C."/>
            <person name="Tagirdzhanova G."/>
        </authorList>
    </citation>
    <scope>NUCLEOTIDE SEQUENCE [LARGE SCALE GENOMIC DNA]</scope>
    <source>
        <strain evidence="2 3">CBS 573.63</strain>
    </source>
</reference>
<evidence type="ECO:0000313" key="3">
    <source>
        <dbReference type="Proteomes" id="UP001642501"/>
    </source>
</evidence>
<protein>
    <submittedName>
        <fullName evidence="2">Uncharacterized protein</fullName>
    </submittedName>
</protein>
<dbReference type="Gene3D" id="3.40.50.300">
    <property type="entry name" value="P-loop containing nucleotide triphosphate hydrolases"/>
    <property type="match status" value="1"/>
</dbReference>
<comment type="caution">
    <text evidence="2">The sequence shown here is derived from an EMBL/GenBank/DDBJ whole genome shotgun (WGS) entry which is preliminary data.</text>
</comment>